<accession>A0A2G8RY65</accession>
<keyword evidence="3" id="KW-1185">Reference proteome</keyword>
<gene>
    <name evidence="2" type="ORF">GSI_12192</name>
</gene>
<evidence type="ECO:0000256" key="1">
    <source>
        <dbReference type="SAM" id="MobiDB-lite"/>
    </source>
</evidence>
<feature type="compositionally biased region" description="Polar residues" evidence="1">
    <location>
        <begin position="1"/>
        <end position="10"/>
    </location>
</feature>
<protein>
    <submittedName>
        <fullName evidence="2">Uncharacterized protein</fullName>
    </submittedName>
</protein>
<feature type="region of interest" description="Disordered" evidence="1">
    <location>
        <begin position="1"/>
        <end position="30"/>
    </location>
</feature>
<proteinExistence type="predicted"/>
<organism evidence="2 3">
    <name type="scientific">Ganoderma sinense ZZ0214-1</name>
    <dbReference type="NCBI Taxonomy" id="1077348"/>
    <lineage>
        <taxon>Eukaryota</taxon>
        <taxon>Fungi</taxon>
        <taxon>Dikarya</taxon>
        <taxon>Basidiomycota</taxon>
        <taxon>Agaricomycotina</taxon>
        <taxon>Agaricomycetes</taxon>
        <taxon>Polyporales</taxon>
        <taxon>Polyporaceae</taxon>
        <taxon>Ganoderma</taxon>
    </lineage>
</organism>
<evidence type="ECO:0000313" key="2">
    <source>
        <dbReference type="EMBL" id="PIL26434.1"/>
    </source>
</evidence>
<dbReference type="AlphaFoldDB" id="A0A2G8RY65"/>
<name>A0A2G8RY65_9APHY</name>
<comment type="caution">
    <text evidence="2">The sequence shown here is derived from an EMBL/GenBank/DDBJ whole genome shotgun (WGS) entry which is preliminary data.</text>
</comment>
<dbReference type="EMBL" id="AYKW01000045">
    <property type="protein sequence ID" value="PIL26434.1"/>
    <property type="molecule type" value="Genomic_DNA"/>
</dbReference>
<dbReference type="Proteomes" id="UP000230002">
    <property type="component" value="Unassembled WGS sequence"/>
</dbReference>
<reference evidence="2 3" key="1">
    <citation type="journal article" date="2015" name="Sci. Rep.">
        <title>Chromosome-level genome map provides insights into diverse defense mechanisms in the medicinal fungus Ganoderma sinense.</title>
        <authorList>
            <person name="Zhu Y."/>
            <person name="Xu J."/>
            <person name="Sun C."/>
            <person name="Zhou S."/>
            <person name="Xu H."/>
            <person name="Nelson D.R."/>
            <person name="Qian J."/>
            <person name="Song J."/>
            <person name="Luo H."/>
            <person name="Xiang L."/>
            <person name="Li Y."/>
            <person name="Xu Z."/>
            <person name="Ji A."/>
            <person name="Wang L."/>
            <person name="Lu S."/>
            <person name="Hayward A."/>
            <person name="Sun W."/>
            <person name="Li X."/>
            <person name="Schwartz D.C."/>
            <person name="Wang Y."/>
            <person name="Chen S."/>
        </authorList>
    </citation>
    <scope>NUCLEOTIDE SEQUENCE [LARGE SCALE GENOMIC DNA]</scope>
    <source>
        <strain evidence="2 3">ZZ0214-1</strain>
    </source>
</reference>
<evidence type="ECO:0000313" key="3">
    <source>
        <dbReference type="Proteomes" id="UP000230002"/>
    </source>
</evidence>
<feature type="compositionally biased region" description="Polar residues" evidence="1">
    <location>
        <begin position="19"/>
        <end position="30"/>
    </location>
</feature>
<sequence length="101" mass="10559">MSRVATQPTRSPRPDNKHPTASSPVAPSCFSTPFTSTVAWKLTFGAFGTRATEKDLSAVVSEGQNCVMKRAATCAGERPSMSPAEYASASASCIVWGTGSE</sequence>